<protein>
    <submittedName>
        <fullName evidence="2 4">Uncharacterized protein</fullName>
    </submittedName>
</protein>
<proteinExistence type="predicted"/>
<accession>A0A6A6Z6E3</accession>
<dbReference type="AlphaFoldDB" id="A0A6A6Z6E3"/>
<reference evidence="2 4" key="1">
    <citation type="journal article" date="2020" name="Stud. Mycol.">
        <title>101 Dothideomycetes genomes: a test case for predicting lifestyles and emergence of pathogens.</title>
        <authorList>
            <person name="Haridas S."/>
            <person name="Albert R."/>
            <person name="Binder M."/>
            <person name="Bloem J."/>
            <person name="Labutti K."/>
            <person name="Salamov A."/>
            <person name="Andreopoulos B."/>
            <person name="Baker S."/>
            <person name="Barry K."/>
            <person name="Bills G."/>
            <person name="Bluhm B."/>
            <person name="Cannon C."/>
            <person name="Castanera R."/>
            <person name="Culley D."/>
            <person name="Daum C."/>
            <person name="Ezra D."/>
            <person name="Gonzalez J."/>
            <person name="Henrissat B."/>
            <person name="Kuo A."/>
            <person name="Liang C."/>
            <person name="Lipzen A."/>
            <person name="Lutzoni F."/>
            <person name="Magnuson J."/>
            <person name="Mondo S."/>
            <person name="Nolan M."/>
            <person name="Ohm R."/>
            <person name="Pangilinan J."/>
            <person name="Park H.-J."/>
            <person name="Ramirez L."/>
            <person name="Alfaro M."/>
            <person name="Sun H."/>
            <person name="Tritt A."/>
            <person name="Yoshinaga Y."/>
            <person name="Zwiers L.-H."/>
            <person name="Turgeon B."/>
            <person name="Goodwin S."/>
            <person name="Spatafora J."/>
            <person name="Crous P."/>
            <person name="Grigoriev I."/>
        </authorList>
    </citation>
    <scope>NUCLEOTIDE SEQUENCE</scope>
    <source>
        <strain evidence="2 4">CBS 304.34</strain>
    </source>
</reference>
<reference evidence="4" key="3">
    <citation type="submission" date="2025-04" db="UniProtKB">
        <authorList>
            <consortium name="RefSeq"/>
        </authorList>
    </citation>
    <scope>IDENTIFICATION</scope>
    <source>
        <strain evidence="4">CBS 304.34</strain>
    </source>
</reference>
<keyword evidence="1" id="KW-0472">Membrane</keyword>
<dbReference type="GeneID" id="54453514"/>
<gene>
    <name evidence="2 4" type="ORF">BDZ99DRAFT_131945</name>
</gene>
<evidence type="ECO:0000256" key="1">
    <source>
        <dbReference type="SAM" id="Phobius"/>
    </source>
</evidence>
<evidence type="ECO:0000313" key="3">
    <source>
        <dbReference type="Proteomes" id="UP000504636"/>
    </source>
</evidence>
<reference evidence="4" key="2">
    <citation type="submission" date="2020-04" db="EMBL/GenBank/DDBJ databases">
        <authorList>
            <consortium name="NCBI Genome Project"/>
        </authorList>
    </citation>
    <scope>NUCLEOTIDE SEQUENCE</scope>
    <source>
        <strain evidence="4">CBS 304.34</strain>
    </source>
</reference>
<dbReference type="RefSeq" id="XP_033583207.1">
    <property type="nucleotide sequence ID" value="XM_033712621.1"/>
</dbReference>
<evidence type="ECO:0000313" key="2">
    <source>
        <dbReference type="EMBL" id="KAF2816243.1"/>
    </source>
</evidence>
<evidence type="ECO:0000313" key="4">
    <source>
        <dbReference type="RefSeq" id="XP_033583207.1"/>
    </source>
</evidence>
<name>A0A6A6Z6E3_9PEZI</name>
<keyword evidence="1" id="KW-1133">Transmembrane helix</keyword>
<dbReference type="Proteomes" id="UP000504636">
    <property type="component" value="Unplaced"/>
</dbReference>
<keyword evidence="1" id="KW-0812">Transmembrane</keyword>
<feature type="transmembrane region" description="Helical" evidence="1">
    <location>
        <begin position="54"/>
        <end position="77"/>
    </location>
</feature>
<organism evidence="2">
    <name type="scientific">Mytilinidion resinicola</name>
    <dbReference type="NCBI Taxonomy" id="574789"/>
    <lineage>
        <taxon>Eukaryota</taxon>
        <taxon>Fungi</taxon>
        <taxon>Dikarya</taxon>
        <taxon>Ascomycota</taxon>
        <taxon>Pezizomycotina</taxon>
        <taxon>Dothideomycetes</taxon>
        <taxon>Pleosporomycetidae</taxon>
        <taxon>Mytilinidiales</taxon>
        <taxon>Mytilinidiaceae</taxon>
        <taxon>Mytilinidion</taxon>
    </lineage>
</organism>
<sequence length="132" mass="14141">MAFRAFDMMFWFSISAGPMRSSQAGSKSISTANAATRICNTWTRGFWILDAFSCSFYVCIFLNFTFFVAGVPGIGLGLGDGIPLGMRGFLCFCTPNFSGMTVSTSACVGLAGVLLLSYEIQTGILALVFGNF</sequence>
<keyword evidence="3" id="KW-1185">Reference proteome</keyword>
<dbReference type="EMBL" id="MU003693">
    <property type="protein sequence ID" value="KAF2816243.1"/>
    <property type="molecule type" value="Genomic_DNA"/>
</dbReference>